<evidence type="ECO:0000256" key="1">
    <source>
        <dbReference type="ARBA" id="ARBA00001933"/>
    </source>
</evidence>
<dbReference type="GO" id="GO:0035999">
    <property type="term" value="P:tetrahydrofolate interconversion"/>
    <property type="evidence" value="ECO:0007669"/>
    <property type="project" value="UniProtKB-UniPathway"/>
</dbReference>
<feature type="region of interest" description="Disordered" evidence="3">
    <location>
        <begin position="41"/>
        <end position="64"/>
    </location>
</feature>
<name>A0A1I8FEC8_9PLAT</name>
<feature type="compositionally biased region" description="Low complexity" evidence="3">
    <location>
        <begin position="55"/>
        <end position="64"/>
    </location>
</feature>
<dbReference type="AlphaFoldDB" id="A0A1I8FEC8"/>
<dbReference type="PANTHER" id="PTHR11680">
    <property type="entry name" value="SERINE HYDROXYMETHYLTRANSFERASE"/>
    <property type="match status" value="1"/>
</dbReference>
<dbReference type="GO" id="GO:0005739">
    <property type="term" value="C:mitochondrion"/>
    <property type="evidence" value="ECO:0007669"/>
    <property type="project" value="TreeGrafter"/>
</dbReference>
<feature type="domain" description="Serine hydroxymethyltransferase-like" evidence="4">
    <location>
        <begin position="118"/>
        <end position="387"/>
    </location>
</feature>
<comment type="cofactor">
    <cofactor evidence="1">
        <name>pyridoxal 5'-phosphate</name>
        <dbReference type="ChEBI" id="CHEBI:597326"/>
    </cofactor>
</comment>
<keyword evidence="2" id="KW-0663">Pyridoxal phosphate</keyword>
<evidence type="ECO:0000259" key="4">
    <source>
        <dbReference type="Pfam" id="PF00464"/>
    </source>
</evidence>
<evidence type="ECO:0000313" key="5">
    <source>
        <dbReference type="Proteomes" id="UP000095280"/>
    </source>
</evidence>
<dbReference type="Gene3D" id="3.90.1150.10">
    <property type="entry name" value="Aspartate Aminotransferase, domain 1"/>
    <property type="match status" value="1"/>
</dbReference>
<evidence type="ECO:0000313" key="6">
    <source>
        <dbReference type="WBParaSite" id="maker-unitig_30627-snap-gene-0.2-mRNA-1"/>
    </source>
</evidence>
<dbReference type="InterPro" id="IPR049943">
    <property type="entry name" value="Ser_HO-MeTrfase-like"/>
</dbReference>
<evidence type="ECO:0000256" key="3">
    <source>
        <dbReference type="SAM" id="MobiDB-lite"/>
    </source>
</evidence>
<dbReference type="Pfam" id="PF00464">
    <property type="entry name" value="SHMT"/>
    <property type="match status" value="1"/>
</dbReference>
<dbReference type="InterPro" id="IPR015424">
    <property type="entry name" value="PyrdxlP-dep_Trfase"/>
</dbReference>
<organism evidence="5 6">
    <name type="scientific">Macrostomum lignano</name>
    <dbReference type="NCBI Taxonomy" id="282301"/>
    <lineage>
        <taxon>Eukaryota</taxon>
        <taxon>Metazoa</taxon>
        <taxon>Spiralia</taxon>
        <taxon>Lophotrochozoa</taxon>
        <taxon>Platyhelminthes</taxon>
        <taxon>Rhabditophora</taxon>
        <taxon>Macrostomorpha</taxon>
        <taxon>Macrostomida</taxon>
        <taxon>Macrostomidae</taxon>
        <taxon>Macrostomum</taxon>
    </lineage>
</organism>
<feature type="compositionally biased region" description="Polar residues" evidence="3">
    <location>
        <begin position="349"/>
        <end position="360"/>
    </location>
</feature>
<protein>
    <submittedName>
        <fullName evidence="6">Glycine hydroxymethyltransferase</fullName>
    </submittedName>
</protein>
<dbReference type="UniPathway" id="UPA00193"/>
<feature type="region of interest" description="Disordered" evidence="3">
    <location>
        <begin position="196"/>
        <end position="218"/>
    </location>
</feature>
<keyword evidence="5" id="KW-1185">Reference proteome</keyword>
<dbReference type="InterPro" id="IPR015421">
    <property type="entry name" value="PyrdxlP-dep_Trfase_major"/>
</dbReference>
<feature type="region of interest" description="Disordered" evidence="3">
    <location>
        <begin position="271"/>
        <end position="320"/>
    </location>
</feature>
<dbReference type="Gene3D" id="3.40.640.10">
    <property type="entry name" value="Type I PLP-dependent aspartate aminotransferase-like (Major domain)"/>
    <property type="match status" value="1"/>
</dbReference>
<accession>A0A1I8FEC8</accession>
<dbReference type="GO" id="GO:0005634">
    <property type="term" value="C:nucleus"/>
    <property type="evidence" value="ECO:0007669"/>
    <property type="project" value="TreeGrafter"/>
</dbReference>
<dbReference type="GO" id="GO:0030170">
    <property type="term" value="F:pyridoxal phosphate binding"/>
    <property type="evidence" value="ECO:0007669"/>
    <property type="project" value="TreeGrafter"/>
</dbReference>
<feature type="region of interest" description="Disordered" evidence="3">
    <location>
        <begin position="334"/>
        <end position="366"/>
    </location>
</feature>
<dbReference type="InterPro" id="IPR015422">
    <property type="entry name" value="PyrdxlP-dep_Trfase_small"/>
</dbReference>
<reference evidence="6" key="1">
    <citation type="submission" date="2016-11" db="UniProtKB">
        <authorList>
            <consortium name="WormBaseParasite"/>
        </authorList>
    </citation>
    <scope>IDENTIFICATION</scope>
</reference>
<dbReference type="Proteomes" id="UP000095280">
    <property type="component" value="Unplaced"/>
</dbReference>
<feature type="compositionally biased region" description="Basic and acidic residues" evidence="3">
    <location>
        <begin position="334"/>
        <end position="348"/>
    </location>
</feature>
<proteinExistence type="predicted"/>
<dbReference type="PANTHER" id="PTHR11680:SF59">
    <property type="entry name" value="SERINE HYDROXYMETHYLTRANSFERASE, CYTOSOLIC"/>
    <property type="match status" value="1"/>
</dbReference>
<feature type="region of interest" description="Disordered" evidence="3">
    <location>
        <begin position="503"/>
        <end position="538"/>
    </location>
</feature>
<dbReference type="SUPFAM" id="SSF53383">
    <property type="entry name" value="PLP-dependent transferases"/>
    <property type="match status" value="1"/>
</dbReference>
<dbReference type="GO" id="GO:0004372">
    <property type="term" value="F:glycine hydroxymethyltransferase activity"/>
    <property type="evidence" value="ECO:0007669"/>
    <property type="project" value="TreeGrafter"/>
</dbReference>
<dbReference type="GO" id="GO:0019264">
    <property type="term" value="P:glycine biosynthetic process from serine"/>
    <property type="evidence" value="ECO:0007669"/>
    <property type="project" value="TreeGrafter"/>
</dbReference>
<sequence length="538" mass="58576">MRAGSPPRLSLRAPVAGLWQRGRHSLPARFDVINDAVAGAGRHFRPGDEGGGGAASPPESAEASLMKWPPPRLASYNQCSKETTCFAGPLCRARPPAFMTPRLCFPCSRPGLLAASIMIASENFTSAAVQQALASCMTNKYSEGQVGNRYYARQRGRGRDEMESMCKIPELCRPLSGCPRQLRRCHTRWSGRTGRIMGLDLPDGGQPQPRLPDAGQKVSATSPSIFESMWTRRHGLIDYDAPGRPAAPPVPSQMLIVAGMSCYSQHLDYAPPSGPDLRRSRRPSSCRQAHVSGLGGAGGVAAPRPFEHSALSPPPRTKSSWRAPALAAYLLPQRHGDAERQRGARSPHESSASTRPSSPVLQGGPHNNAMQRWLFALKQCMSPDFNRLISSRRAAWPTEGARLLHRQLCGTVNHLCPSWTSGRRGVEGARALEKSLDPGALRPSGLRLRHSGADQRARLCEADMRRVADFIHRCGVRLRGHRRPNQAGRTRPRLAEHLSAAVLPRTPSSGRAPRSCAPPGAPRQFAKGLRHAHGWPEF</sequence>
<dbReference type="InterPro" id="IPR039429">
    <property type="entry name" value="SHMT-like_dom"/>
</dbReference>
<dbReference type="WBParaSite" id="maker-unitig_30627-snap-gene-0.2-mRNA-1">
    <property type="protein sequence ID" value="maker-unitig_30627-snap-gene-0.2-mRNA-1"/>
    <property type="gene ID" value="maker-unitig_30627-snap-gene-0.2"/>
</dbReference>
<evidence type="ECO:0000256" key="2">
    <source>
        <dbReference type="ARBA" id="ARBA00022898"/>
    </source>
</evidence>
<feature type="compositionally biased region" description="Basic residues" evidence="3">
    <location>
        <begin position="528"/>
        <end position="538"/>
    </location>
</feature>